<dbReference type="GO" id="GO:0007165">
    <property type="term" value="P:signal transduction"/>
    <property type="evidence" value="ECO:0007669"/>
    <property type="project" value="InterPro"/>
</dbReference>
<comment type="catalytic activity">
    <reaction evidence="7">
        <text>n ATP + n H2O + a microtubule = n ADP + n phosphate + (n+1) alpha/beta tubulin heterodimers.</text>
        <dbReference type="EC" id="5.6.1.1"/>
    </reaction>
</comment>
<dbReference type="GO" id="GO:0004114">
    <property type="term" value="F:3',5'-cyclic-nucleotide phosphodiesterase activity"/>
    <property type="evidence" value="ECO:0007669"/>
    <property type="project" value="InterPro"/>
</dbReference>
<gene>
    <name evidence="7" type="primary">KATNA1</name>
    <name evidence="10" type="ORF">HDU87_001514</name>
</gene>
<evidence type="ECO:0000256" key="6">
    <source>
        <dbReference type="ARBA" id="ARBA00023235"/>
    </source>
</evidence>
<evidence type="ECO:0000256" key="4">
    <source>
        <dbReference type="ARBA" id="ARBA00022840"/>
    </source>
</evidence>
<evidence type="ECO:0000313" key="11">
    <source>
        <dbReference type="Proteomes" id="UP001212152"/>
    </source>
</evidence>
<dbReference type="InterPro" id="IPR028596">
    <property type="entry name" value="KATNA1"/>
</dbReference>
<dbReference type="GO" id="GO:0051013">
    <property type="term" value="P:microtubule severing"/>
    <property type="evidence" value="ECO:0007669"/>
    <property type="project" value="UniProtKB-UniRule"/>
</dbReference>
<comment type="caution">
    <text evidence="10">The sequence shown here is derived from an EMBL/GenBank/DDBJ whole genome shotgun (WGS) entry which is preliminary data.</text>
</comment>
<keyword evidence="6 7" id="KW-0413">Isomerase</keyword>
<evidence type="ECO:0000256" key="2">
    <source>
        <dbReference type="ARBA" id="ARBA00022701"/>
    </source>
</evidence>
<evidence type="ECO:0000256" key="8">
    <source>
        <dbReference type="SAM" id="MobiDB-lite"/>
    </source>
</evidence>
<dbReference type="Pfam" id="PF00004">
    <property type="entry name" value="AAA"/>
    <property type="match status" value="1"/>
</dbReference>
<evidence type="ECO:0000313" key="10">
    <source>
        <dbReference type="EMBL" id="KAJ3167493.1"/>
    </source>
</evidence>
<evidence type="ECO:0000256" key="7">
    <source>
        <dbReference type="HAMAP-Rule" id="MF_03023"/>
    </source>
</evidence>
<dbReference type="Proteomes" id="UP001212152">
    <property type="component" value="Unassembled WGS sequence"/>
</dbReference>
<comment type="function">
    <text evidence="7">Severs microtubules in an ATP-dependent manner. Microtubule severing may promote rapid reorganization of cellular microtubule arrays.</text>
</comment>
<dbReference type="Gene3D" id="1.10.1300.10">
    <property type="entry name" value="3'5'-cyclic nucleotide phosphodiesterase, catalytic domain"/>
    <property type="match status" value="1"/>
</dbReference>
<dbReference type="InterPro" id="IPR015415">
    <property type="entry name" value="Spast_Vps4_C"/>
</dbReference>
<dbReference type="GO" id="GO:0008017">
    <property type="term" value="F:microtubule binding"/>
    <property type="evidence" value="ECO:0007669"/>
    <property type="project" value="UniProtKB-UniRule"/>
</dbReference>
<feature type="binding site" evidence="7">
    <location>
        <begin position="463"/>
        <end position="470"/>
    </location>
    <ligand>
        <name>ATP</name>
        <dbReference type="ChEBI" id="CHEBI:30616"/>
    </ligand>
</feature>
<keyword evidence="5 7" id="KW-0206">Cytoskeleton</keyword>
<dbReference type="Gene3D" id="1.10.8.60">
    <property type="match status" value="1"/>
</dbReference>
<dbReference type="GO" id="GO:0005874">
    <property type="term" value="C:microtubule"/>
    <property type="evidence" value="ECO:0007669"/>
    <property type="project" value="UniProtKB-KW"/>
</dbReference>
<comment type="similarity">
    <text evidence="7">Belongs to the AAA ATPase family. Katanin p60 subunit A1 subfamily.</text>
</comment>
<comment type="subcellular location">
    <subcellularLocation>
        <location evidence="7">Cytoplasm</location>
        <location evidence="7">Cytoskeleton</location>
    </subcellularLocation>
</comment>
<dbReference type="Pfam" id="PF17862">
    <property type="entry name" value="AAA_lid_3"/>
    <property type="match status" value="1"/>
</dbReference>
<evidence type="ECO:0000259" key="9">
    <source>
        <dbReference type="SMART" id="SM00382"/>
    </source>
</evidence>
<dbReference type="SMART" id="SM00382">
    <property type="entry name" value="AAA"/>
    <property type="match status" value="1"/>
</dbReference>
<keyword evidence="11" id="KW-1185">Reference proteome</keyword>
<evidence type="ECO:0000256" key="1">
    <source>
        <dbReference type="ARBA" id="ARBA00022490"/>
    </source>
</evidence>
<dbReference type="InterPro" id="IPR027417">
    <property type="entry name" value="P-loop_NTPase"/>
</dbReference>
<dbReference type="HAMAP" id="MF_03023">
    <property type="entry name" value="Katanin_p60_A1"/>
    <property type="match status" value="1"/>
</dbReference>
<dbReference type="Gene3D" id="3.40.50.300">
    <property type="entry name" value="P-loop containing nucleotide triphosphate hydrolases"/>
    <property type="match status" value="1"/>
</dbReference>
<proteinExistence type="inferred from homology"/>
<dbReference type="FunFam" id="3.40.50.300:FF:000159">
    <property type="entry name" value="Katanin p60 ATPase-containing subunit A1"/>
    <property type="match status" value="1"/>
</dbReference>
<dbReference type="GO" id="GO:0016887">
    <property type="term" value="F:ATP hydrolysis activity"/>
    <property type="evidence" value="ECO:0007669"/>
    <property type="project" value="InterPro"/>
</dbReference>
<keyword evidence="2 7" id="KW-0493">Microtubule</keyword>
<dbReference type="GO" id="GO:0005737">
    <property type="term" value="C:cytoplasm"/>
    <property type="evidence" value="ECO:0007669"/>
    <property type="project" value="UniProtKB-UniRule"/>
</dbReference>
<feature type="region of interest" description="Disordered" evidence="8">
    <location>
        <begin position="331"/>
        <end position="384"/>
    </location>
</feature>
<evidence type="ECO:0000256" key="3">
    <source>
        <dbReference type="ARBA" id="ARBA00022741"/>
    </source>
</evidence>
<organism evidence="10 11">
    <name type="scientific">Geranomyces variabilis</name>
    <dbReference type="NCBI Taxonomy" id="109894"/>
    <lineage>
        <taxon>Eukaryota</taxon>
        <taxon>Fungi</taxon>
        <taxon>Fungi incertae sedis</taxon>
        <taxon>Chytridiomycota</taxon>
        <taxon>Chytridiomycota incertae sedis</taxon>
        <taxon>Chytridiomycetes</taxon>
        <taxon>Spizellomycetales</taxon>
        <taxon>Powellomycetaceae</taxon>
        <taxon>Geranomyces</taxon>
    </lineage>
</organism>
<keyword evidence="4 7" id="KW-0067">ATP-binding</keyword>
<dbReference type="GO" id="GO:0005524">
    <property type="term" value="F:ATP binding"/>
    <property type="evidence" value="ECO:0007669"/>
    <property type="project" value="UniProtKB-KW"/>
</dbReference>
<keyword evidence="3 7" id="KW-0547">Nucleotide-binding</keyword>
<protein>
    <recommendedName>
        <fullName evidence="7">Katanin p60 ATPase-containing subunit A1</fullName>
        <shortName evidence="7">Katanin p60 subunit A1</shortName>
        <ecNumber evidence="7">5.6.1.1</ecNumber>
    </recommendedName>
    <alternativeName>
        <fullName evidence="7">p60 katanin</fullName>
    </alternativeName>
</protein>
<dbReference type="EMBL" id="JADGJQ010000139">
    <property type="protein sequence ID" value="KAJ3167493.1"/>
    <property type="molecule type" value="Genomic_DNA"/>
</dbReference>
<keyword evidence="1 7" id="KW-0963">Cytoplasm</keyword>
<sequence>MLPSSPQLIFWVRTGDVSSAIRTLALPTNVASTEIRAALLADLKFNPSNLSFVVTIKDSQQCSHPLTSSIPVNTEATPYQVSVLDLPQRDTTVISELPAKRGDLDDVRAEIQALQRQICLFKKRAGHESEPSAPRSALTDEEAQEYVLDLEMLAIELGVTRDLGIDLPVLRRFLFSIKDAFESNPGPTHFRQSHQMTRSVFHVLQANYATAKWKPQDSLVCLLSALTCGLRRPSSDKAATKAQASKTNHYHAQDQFSILMSLFNNPSTNFLAQLDAIDFKDFKEALKNNLSILAAPRSFLDIPPRITNTSGTGEQKQSQIPSVSAVDRFNASTTGTTSQLKRRTSWTAAPKKVTSATATVDKPSQIATKDTGAPSTAPAASRNDKIMKDRELAKLYEKEGVDKELALLIRQDMLELAPNVRWTDIAGQEEAKTLLSEALVLPALMPDFFKGIRRPWRGILMTGPPGTGKTMLAKAVATECKTTFFNVSASTLASKWRGESEKLVRTLFTMARIHSPSTIFIDEIDSISSARGGHEHESSRRVKTELLVQMDGVGTSATRTANGQEPIVMVLAATNLPWLLDEAMRRRLEKRIYIGPPDQLAREQMIRISLNGIRVTEDVDVEQIAKQIAGFSGSDIANLCRDAAMMNLRQKMRALKPSQLHTVKTEELDTPISGNDFTQALAKVQSSLSGNDIERYEQWLADYGSA</sequence>
<dbReference type="EC" id="5.6.1.1" evidence="7"/>
<feature type="domain" description="AAA+ ATPase" evidence="9">
    <location>
        <begin position="455"/>
        <end position="598"/>
    </location>
</feature>
<dbReference type="SUPFAM" id="SSF52540">
    <property type="entry name" value="P-loop containing nucleoside triphosphate hydrolases"/>
    <property type="match status" value="1"/>
</dbReference>
<dbReference type="AlphaFoldDB" id="A0AAD5XIY8"/>
<dbReference type="InterPro" id="IPR003593">
    <property type="entry name" value="AAA+_ATPase"/>
</dbReference>
<dbReference type="Pfam" id="PF09336">
    <property type="entry name" value="Vps4_C"/>
    <property type="match status" value="1"/>
</dbReference>
<name>A0AAD5XIY8_9FUNG</name>
<dbReference type="InterPro" id="IPR003959">
    <property type="entry name" value="ATPase_AAA_core"/>
</dbReference>
<dbReference type="SUPFAM" id="SSF109604">
    <property type="entry name" value="HD-domain/PDEase-like"/>
    <property type="match status" value="1"/>
</dbReference>
<evidence type="ECO:0000256" key="5">
    <source>
        <dbReference type="ARBA" id="ARBA00023212"/>
    </source>
</evidence>
<reference evidence="10" key="1">
    <citation type="submission" date="2020-05" db="EMBL/GenBank/DDBJ databases">
        <title>Phylogenomic resolution of chytrid fungi.</title>
        <authorList>
            <person name="Stajich J.E."/>
            <person name="Amses K."/>
            <person name="Simmons R."/>
            <person name="Seto K."/>
            <person name="Myers J."/>
            <person name="Bonds A."/>
            <person name="Quandt C.A."/>
            <person name="Barry K."/>
            <person name="Liu P."/>
            <person name="Grigoriev I."/>
            <person name="Longcore J.E."/>
            <person name="James T.Y."/>
        </authorList>
    </citation>
    <scope>NUCLEOTIDE SEQUENCE</scope>
    <source>
        <strain evidence="10">JEL0379</strain>
    </source>
</reference>
<accession>A0AAD5XIY8</accession>
<dbReference type="InterPro" id="IPR041569">
    <property type="entry name" value="AAA_lid_3"/>
</dbReference>
<dbReference type="GO" id="GO:0008568">
    <property type="term" value="F:microtubule severing ATPase activity"/>
    <property type="evidence" value="ECO:0007669"/>
    <property type="project" value="UniProtKB-EC"/>
</dbReference>
<dbReference type="PANTHER" id="PTHR23074">
    <property type="entry name" value="AAA DOMAIN-CONTAINING"/>
    <property type="match status" value="1"/>
</dbReference>
<dbReference type="InterPro" id="IPR050304">
    <property type="entry name" value="MT-severing_AAA_ATPase"/>
</dbReference>
<dbReference type="InterPro" id="IPR036971">
    <property type="entry name" value="PDEase_catalytic_dom_sf"/>
</dbReference>
<dbReference type="PANTHER" id="PTHR23074:SF19">
    <property type="entry name" value="KATANIN P60 ATPASE-CONTAINING SUBUNIT A1"/>
    <property type="match status" value="1"/>
</dbReference>